<dbReference type="OrthoDB" id="9799912at2"/>
<dbReference type="AlphaFoldDB" id="A0A422QL08"/>
<dbReference type="Pfam" id="PF09907">
    <property type="entry name" value="HigB_toxin"/>
    <property type="match status" value="1"/>
</dbReference>
<reference evidence="1" key="1">
    <citation type="submission" date="2014-10" db="EMBL/GenBank/DDBJ databases">
        <title>Massilia sp. genome.</title>
        <authorList>
            <person name="Xu B."/>
            <person name="Dai L."/>
            <person name="Huang Z."/>
        </authorList>
    </citation>
    <scope>NUCLEOTIDE SEQUENCE [LARGE SCALE GENOMIC DNA]</scope>
    <source>
        <strain evidence="1">CFS-1</strain>
    </source>
</reference>
<dbReference type="InterPro" id="IPR018669">
    <property type="entry name" value="Toxin_HigB"/>
</dbReference>
<dbReference type="RefSeq" id="WP_148043998.1">
    <property type="nucleotide sequence ID" value="NZ_JSAB01000096.1"/>
</dbReference>
<dbReference type="Proteomes" id="UP000283254">
    <property type="component" value="Unassembled WGS sequence"/>
</dbReference>
<proteinExistence type="predicted"/>
<keyword evidence="2" id="KW-1185">Reference proteome</keyword>
<comment type="caution">
    <text evidence="1">The sequence shown here is derived from an EMBL/GenBank/DDBJ whole genome shotgun (WGS) entry which is preliminary data.</text>
</comment>
<sequence>MRVLSLPTLRAFYEQPEYADAKEALLTWHGHALKARWQTPADVKADFGTASSLKDGRVVFN</sequence>
<dbReference type="GO" id="GO:0110001">
    <property type="term" value="C:toxin-antitoxin complex"/>
    <property type="evidence" value="ECO:0007669"/>
    <property type="project" value="InterPro"/>
</dbReference>
<protein>
    <submittedName>
        <fullName evidence="1">Toxin RelE</fullName>
    </submittedName>
</protein>
<gene>
    <name evidence="1" type="ORF">NM04_11370</name>
</gene>
<evidence type="ECO:0000313" key="1">
    <source>
        <dbReference type="EMBL" id="RNF30679.1"/>
    </source>
</evidence>
<name>A0A422QL08_9BURK</name>
<dbReference type="EMBL" id="JSAB01000096">
    <property type="protein sequence ID" value="RNF30679.1"/>
    <property type="molecule type" value="Genomic_DNA"/>
</dbReference>
<accession>A0A422QL08</accession>
<evidence type="ECO:0000313" key="2">
    <source>
        <dbReference type="Proteomes" id="UP000283254"/>
    </source>
</evidence>
<dbReference type="GO" id="GO:0004519">
    <property type="term" value="F:endonuclease activity"/>
    <property type="evidence" value="ECO:0007669"/>
    <property type="project" value="InterPro"/>
</dbReference>
<feature type="non-terminal residue" evidence="1">
    <location>
        <position position="61"/>
    </location>
</feature>
<dbReference type="GO" id="GO:0003723">
    <property type="term" value="F:RNA binding"/>
    <property type="evidence" value="ECO:0007669"/>
    <property type="project" value="InterPro"/>
</dbReference>
<organism evidence="1 2">
    <name type="scientific">Massilia aurea</name>
    <dbReference type="NCBI Taxonomy" id="373040"/>
    <lineage>
        <taxon>Bacteria</taxon>
        <taxon>Pseudomonadati</taxon>
        <taxon>Pseudomonadota</taxon>
        <taxon>Betaproteobacteria</taxon>
        <taxon>Burkholderiales</taxon>
        <taxon>Oxalobacteraceae</taxon>
        <taxon>Telluria group</taxon>
        <taxon>Massilia</taxon>
    </lineage>
</organism>